<name>A0A434AVF0_9BACT</name>
<proteinExistence type="inferred from homology"/>
<dbReference type="PANTHER" id="PTHR14503">
    <property type="entry name" value="MITOCHONDRIAL RIBOSOMAL PROTEIN 34 FAMILY MEMBER"/>
    <property type="match status" value="1"/>
</dbReference>
<accession>A0A434AVF0</accession>
<dbReference type="NCBIfam" id="TIGR01030">
    <property type="entry name" value="rpmH_bact"/>
    <property type="match status" value="1"/>
</dbReference>
<comment type="caution">
    <text evidence="7">The sequence shown here is derived from an EMBL/GenBank/DDBJ whole genome shotgun (WGS) entry which is preliminary data.</text>
</comment>
<keyword evidence="2 5" id="KW-0689">Ribosomal protein</keyword>
<evidence type="ECO:0000256" key="2">
    <source>
        <dbReference type="ARBA" id="ARBA00022980"/>
    </source>
</evidence>
<reference evidence="7 8" key="1">
    <citation type="submission" date="2018-11" db="EMBL/GenBank/DDBJ databases">
        <title>Parancylomarina longa gen. nov., sp. nov., isolated from sediments of southern Okinawa.</title>
        <authorList>
            <person name="Fu T."/>
        </authorList>
    </citation>
    <scope>NUCLEOTIDE SEQUENCE [LARGE SCALE GENOMIC DNA]</scope>
    <source>
        <strain evidence="7 8">T3-2 S1-C</strain>
    </source>
</reference>
<dbReference type="FunFam" id="1.10.287.3980:FF:000001">
    <property type="entry name" value="Mitochondrial ribosomal protein L34"/>
    <property type="match status" value="1"/>
</dbReference>
<protein>
    <recommendedName>
        <fullName evidence="4 5">Large ribosomal subunit protein bL34</fullName>
    </recommendedName>
</protein>
<feature type="compositionally biased region" description="Basic residues" evidence="6">
    <location>
        <begin position="1"/>
        <end position="16"/>
    </location>
</feature>
<evidence type="ECO:0000256" key="3">
    <source>
        <dbReference type="ARBA" id="ARBA00023274"/>
    </source>
</evidence>
<evidence type="ECO:0000256" key="5">
    <source>
        <dbReference type="HAMAP-Rule" id="MF_00391"/>
    </source>
</evidence>
<dbReference type="PANTHER" id="PTHR14503:SF4">
    <property type="entry name" value="LARGE RIBOSOMAL SUBUNIT PROTEIN BL34M"/>
    <property type="match status" value="1"/>
</dbReference>
<feature type="compositionally biased region" description="Basic residues" evidence="6">
    <location>
        <begin position="31"/>
        <end position="52"/>
    </location>
</feature>
<dbReference type="GO" id="GO:0005840">
    <property type="term" value="C:ribosome"/>
    <property type="evidence" value="ECO:0007669"/>
    <property type="project" value="UniProtKB-KW"/>
</dbReference>
<evidence type="ECO:0000313" key="8">
    <source>
        <dbReference type="Proteomes" id="UP000282985"/>
    </source>
</evidence>
<keyword evidence="8" id="KW-1185">Reference proteome</keyword>
<dbReference type="GO" id="GO:0003735">
    <property type="term" value="F:structural constituent of ribosome"/>
    <property type="evidence" value="ECO:0007669"/>
    <property type="project" value="InterPro"/>
</dbReference>
<dbReference type="OrthoDB" id="9804164at2"/>
<dbReference type="EMBL" id="RJJX01000008">
    <property type="protein sequence ID" value="RUT78465.1"/>
    <property type="molecule type" value="Genomic_DNA"/>
</dbReference>
<dbReference type="HAMAP" id="MF_00391">
    <property type="entry name" value="Ribosomal_bL34"/>
    <property type="match status" value="1"/>
</dbReference>
<dbReference type="Gene3D" id="1.10.287.3980">
    <property type="match status" value="1"/>
</dbReference>
<keyword evidence="3 5" id="KW-0687">Ribonucleoprotein</keyword>
<evidence type="ECO:0000256" key="4">
    <source>
        <dbReference type="ARBA" id="ARBA00035177"/>
    </source>
</evidence>
<gene>
    <name evidence="5" type="primary">rpmH</name>
    <name evidence="7" type="ORF">DLK05_07760</name>
</gene>
<evidence type="ECO:0000313" key="7">
    <source>
        <dbReference type="EMBL" id="RUT78465.1"/>
    </source>
</evidence>
<evidence type="ECO:0000256" key="1">
    <source>
        <dbReference type="ARBA" id="ARBA00010111"/>
    </source>
</evidence>
<evidence type="ECO:0000256" key="6">
    <source>
        <dbReference type="SAM" id="MobiDB-lite"/>
    </source>
</evidence>
<dbReference type="Proteomes" id="UP000282985">
    <property type="component" value="Unassembled WGS sequence"/>
</dbReference>
<dbReference type="RefSeq" id="WP_127343422.1">
    <property type="nucleotide sequence ID" value="NZ_RJJX01000008.1"/>
</dbReference>
<dbReference type="InterPro" id="IPR000271">
    <property type="entry name" value="Ribosomal_bL34"/>
</dbReference>
<organism evidence="7 8">
    <name type="scientific">Ancylomarina longa</name>
    <dbReference type="NCBI Taxonomy" id="2487017"/>
    <lineage>
        <taxon>Bacteria</taxon>
        <taxon>Pseudomonadati</taxon>
        <taxon>Bacteroidota</taxon>
        <taxon>Bacteroidia</taxon>
        <taxon>Marinilabiliales</taxon>
        <taxon>Marinifilaceae</taxon>
        <taxon>Ancylomarina</taxon>
    </lineage>
</organism>
<dbReference type="GO" id="GO:1990904">
    <property type="term" value="C:ribonucleoprotein complex"/>
    <property type="evidence" value="ECO:0007669"/>
    <property type="project" value="UniProtKB-KW"/>
</dbReference>
<dbReference type="GO" id="GO:0006412">
    <property type="term" value="P:translation"/>
    <property type="evidence" value="ECO:0007669"/>
    <property type="project" value="UniProtKB-UniRule"/>
</dbReference>
<dbReference type="InterPro" id="IPR020939">
    <property type="entry name" value="Ribosomal_bL34_CS"/>
</dbReference>
<dbReference type="Pfam" id="PF00468">
    <property type="entry name" value="Ribosomal_L34"/>
    <property type="match status" value="1"/>
</dbReference>
<dbReference type="AlphaFoldDB" id="A0A434AVF0"/>
<sequence length="52" mass="6178">MKRTFQPSNRKRRNKHGFRERMASVSGRAVLSRRRAKGRKKLSVSSERRHKA</sequence>
<comment type="similarity">
    <text evidence="1 5">Belongs to the bacterial ribosomal protein bL34 family.</text>
</comment>
<feature type="region of interest" description="Disordered" evidence="6">
    <location>
        <begin position="1"/>
        <end position="52"/>
    </location>
</feature>
<dbReference type="PROSITE" id="PS00784">
    <property type="entry name" value="RIBOSOMAL_L34"/>
    <property type="match status" value="1"/>
</dbReference>